<dbReference type="PIRSF" id="PIRSF007663">
    <property type="entry name" value="UCP007663"/>
    <property type="match status" value="1"/>
</dbReference>
<protein>
    <submittedName>
        <fullName evidence="4">Glycoside hydrolase family 95 protein</fullName>
    </submittedName>
</protein>
<dbReference type="AlphaFoldDB" id="A0A3E3HXU2"/>
<evidence type="ECO:0000313" key="4">
    <source>
        <dbReference type="EMBL" id="RGE56656.1"/>
    </source>
</evidence>
<feature type="domain" description="Alpha fucosidase A-like C-terminal" evidence="2">
    <location>
        <begin position="670"/>
        <end position="719"/>
    </location>
</feature>
<dbReference type="Proteomes" id="UP000260812">
    <property type="component" value="Unassembled WGS sequence"/>
</dbReference>
<dbReference type="SUPFAM" id="SSF48208">
    <property type="entry name" value="Six-hairpin glycosidases"/>
    <property type="match status" value="1"/>
</dbReference>
<dbReference type="InterPro" id="IPR016518">
    <property type="entry name" value="Alpha-L-fucosidase"/>
</dbReference>
<dbReference type="InterPro" id="IPR012341">
    <property type="entry name" value="6hp_glycosidase-like_sf"/>
</dbReference>
<evidence type="ECO:0000259" key="2">
    <source>
        <dbReference type="Pfam" id="PF21307"/>
    </source>
</evidence>
<dbReference type="Pfam" id="PF22124">
    <property type="entry name" value="Glyco_hydro_95_cat"/>
    <property type="match status" value="1"/>
</dbReference>
<reference evidence="4 5" key="1">
    <citation type="submission" date="2018-08" db="EMBL/GenBank/DDBJ databases">
        <title>A genome reference for cultivated species of the human gut microbiota.</title>
        <authorList>
            <person name="Zou Y."/>
            <person name="Xue W."/>
            <person name="Luo G."/>
        </authorList>
    </citation>
    <scope>NUCLEOTIDE SEQUENCE [LARGE SCALE GENOMIC DNA]</scope>
    <source>
        <strain evidence="4 5">TF05-5AC</strain>
    </source>
</reference>
<dbReference type="GeneID" id="97989636"/>
<keyword evidence="5" id="KW-1185">Reference proteome</keyword>
<name>A0A3E3HXU2_9FIRM</name>
<dbReference type="GO" id="GO:0005975">
    <property type="term" value="P:carbohydrate metabolic process"/>
    <property type="evidence" value="ECO:0007669"/>
    <property type="project" value="InterPro"/>
</dbReference>
<keyword evidence="4" id="KW-0378">Hydrolase</keyword>
<gene>
    <name evidence="4" type="ORF">DXC51_22945</name>
</gene>
<dbReference type="Pfam" id="PF21307">
    <property type="entry name" value="Glyco_hydro_95_C"/>
    <property type="match status" value="1"/>
</dbReference>
<dbReference type="RefSeq" id="WP_025490446.1">
    <property type="nucleotide sequence ID" value="NZ_CALBAU010000359.1"/>
</dbReference>
<proteinExistence type="predicted"/>
<evidence type="ECO:0000259" key="3">
    <source>
        <dbReference type="Pfam" id="PF22124"/>
    </source>
</evidence>
<dbReference type="PANTHER" id="PTHR31084">
    <property type="entry name" value="ALPHA-L-FUCOSIDASE 2"/>
    <property type="match status" value="1"/>
</dbReference>
<dbReference type="InterPro" id="IPR008928">
    <property type="entry name" value="6-hairpin_glycosidase_sf"/>
</dbReference>
<dbReference type="InterPro" id="IPR049053">
    <property type="entry name" value="AFCA-like_C"/>
</dbReference>
<feature type="domain" description="Glycosyl hydrolase family 95 N-terminal" evidence="1">
    <location>
        <begin position="6"/>
        <end position="247"/>
    </location>
</feature>
<dbReference type="GO" id="GO:0004560">
    <property type="term" value="F:alpha-L-fucosidase activity"/>
    <property type="evidence" value="ECO:0007669"/>
    <property type="project" value="InterPro"/>
</dbReference>
<dbReference type="EMBL" id="QVLV01000022">
    <property type="protein sequence ID" value="RGE56656.1"/>
    <property type="molecule type" value="Genomic_DNA"/>
</dbReference>
<organism evidence="4 5">
    <name type="scientific">Eisenbergiella massiliensis</name>
    <dbReference type="NCBI Taxonomy" id="1720294"/>
    <lineage>
        <taxon>Bacteria</taxon>
        <taxon>Bacillati</taxon>
        <taxon>Bacillota</taxon>
        <taxon>Clostridia</taxon>
        <taxon>Lachnospirales</taxon>
        <taxon>Lachnospiraceae</taxon>
        <taxon>Eisenbergiella</taxon>
    </lineage>
</organism>
<feature type="domain" description="Glycosyl hydrolase family 95 catalytic" evidence="3">
    <location>
        <begin position="258"/>
        <end position="667"/>
    </location>
</feature>
<dbReference type="InterPro" id="IPR054363">
    <property type="entry name" value="GH95_cat"/>
</dbReference>
<dbReference type="PANTHER" id="PTHR31084:SF0">
    <property type="entry name" value="ALPHA-L-FUCOSIDASE 2"/>
    <property type="match status" value="1"/>
</dbReference>
<accession>A0A3E3HXU2</accession>
<comment type="caution">
    <text evidence="4">The sequence shown here is derived from an EMBL/GenBank/DDBJ whole genome shotgun (WGS) entry which is preliminary data.</text>
</comment>
<dbReference type="Gene3D" id="1.50.10.10">
    <property type="match status" value="1"/>
</dbReference>
<dbReference type="Pfam" id="PF14498">
    <property type="entry name" value="Glyco_hyd_65N_2"/>
    <property type="match status" value="1"/>
</dbReference>
<evidence type="ECO:0000259" key="1">
    <source>
        <dbReference type="Pfam" id="PF14498"/>
    </source>
</evidence>
<dbReference type="InterPro" id="IPR027414">
    <property type="entry name" value="GH95_N_dom"/>
</dbReference>
<evidence type="ECO:0000313" key="5">
    <source>
        <dbReference type="Proteomes" id="UP000260812"/>
    </source>
</evidence>
<sequence>MNEMKLWYVRSAEKWEESLPIGNGSLGAMIKGGTDEEILGLNEESLWSGYYKDKNNPGAAAQLEEVRRLIFAGKNKEAERLIQKSMLGEFNESYLPLGSLSLRFSYEGETAAADYRRELDIDHACARVAYSCCGTHYEREYFASYPARAICIRLKADRAAMDFTMSFASELEHTCEAKKGGLEIAGRCPEHVDPSYIPLREDSVVQGTRGKAFTAAVRILECDGLVENTGDRIRVSGASVCVLILSAVKEPALSENASYDSLKAEHIRDYEALYGRVELYLGEQKALPTDERLELLKKGEEDNGLYSLFFQYGRYLLIASSREGSLPANLQGIWSWELRAPWSSNWTININTQMNYWHAQSCNLGECAEPYFRFMEKICEEGKKTASVNYHCRGFVAHHNIDFWGNTNPVGLLPGQTEGGDGCVNWAYWPMGGAWLTQELFRAYEYSQDERYLKEVAAPIIREAALFLNDWLVEYQGEYVTCPSTSPENQFRLPDGQTTSVTYASSMDMAIVREVFGNYMKICEILGTQDSLLDEIREKLPRLAPFRTGSFGQLLEWHEEYEEPEPGHRHISHLYGLFPSELFAGNEKLTEACRISLKHRLENGGGHTGWSCAWITNVFAILEDSENAYAYLRTLLTRSTYPNLWDAHPPFQIDGNFGGTAAIANMLVQDRGGEVKLLPALPRQFKDGYVKGLCIKGRKCVDISWKDGKEEAHRIYNREEAK</sequence>
<dbReference type="Gene3D" id="2.70.98.50">
    <property type="entry name" value="putative glycoside hydrolase family protein from bacillus halodurans"/>
    <property type="match status" value="1"/>
</dbReference>